<dbReference type="Proteomes" id="UP001469089">
    <property type="component" value="Unassembled WGS sequence"/>
</dbReference>
<organism evidence="2 3">
    <name type="scientific">Paraburkholderia acidicola</name>
    <dbReference type="NCBI Taxonomy" id="1912599"/>
    <lineage>
        <taxon>Bacteria</taxon>
        <taxon>Pseudomonadati</taxon>
        <taxon>Pseudomonadota</taxon>
        <taxon>Betaproteobacteria</taxon>
        <taxon>Burkholderiales</taxon>
        <taxon>Burkholderiaceae</taxon>
        <taxon>Paraburkholderia</taxon>
    </lineage>
</organism>
<dbReference type="PROSITE" id="PS50995">
    <property type="entry name" value="HTH_MARR_2"/>
    <property type="match status" value="1"/>
</dbReference>
<accession>A0ABV1LYB0</accession>
<evidence type="ECO:0000313" key="3">
    <source>
        <dbReference type="Proteomes" id="UP001469089"/>
    </source>
</evidence>
<proteinExistence type="predicted"/>
<keyword evidence="3" id="KW-1185">Reference proteome</keyword>
<sequence length="180" mass="19551">MTCALSADKAALLAHASQSSLDHLLAQRSMREIARRLNDALRSLHVSAAQFCLLALLYCDEPPTVSELAQEMQMETAHVSAQLSILMRRALVVAHAGQGERRRRRLTLTPYGQSVLLDALPLWIAASDDASHFLGSAELHRLSSLAKTVHATDHADAVDASHASDTLVDHDALIEAEHHA</sequence>
<comment type="caution">
    <text evidence="2">The sequence shown here is derived from an EMBL/GenBank/DDBJ whole genome shotgun (WGS) entry which is preliminary data.</text>
</comment>
<dbReference type="InterPro" id="IPR000835">
    <property type="entry name" value="HTH_MarR-typ"/>
</dbReference>
<dbReference type="InterPro" id="IPR039422">
    <property type="entry name" value="MarR/SlyA-like"/>
</dbReference>
<dbReference type="PANTHER" id="PTHR33164:SF105">
    <property type="entry name" value="TRANSCRIPTIONAL REPRESSOR PROTEIN-RELATED"/>
    <property type="match status" value="1"/>
</dbReference>
<name>A0ABV1LYB0_9BURK</name>
<evidence type="ECO:0000259" key="1">
    <source>
        <dbReference type="PROSITE" id="PS50995"/>
    </source>
</evidence>
<protein>
    <recommendedName>
        <fullName evidence="1">HTH marR-type domain-containing protein</fullName>
    </recommendedName>
</protein>
<evidence type="ECO:0000313" key="2">
    <source>
        <dbReference type="EMBL" id="MEQ5843921.1"/>
    </source>
</evidence>
<dbReference type="InterPro" id="IPR036388">
    <property type="entry name" value="WH-like_DNA-bd_sf"/>
</dbReference>
<feature type="domain" description="HTH marR-type" evidence="1">
    <location>
        <begin position="18"/>
        <end position="151"/>
    </location>
</feature>
<dbReference type="EMBL" id="JAOALG010000002">
    <property type="protein sequence ID" value="MEQ5843921.1"/>
    <property type="molecule type" value="Genomic_DNA"/>
</dbReference>
<gene>
    <name evidence="2" type="ORF">N0A02_31140</name>
</gene>
<reference evidence="2 3" key="1">
    <citation type="journal article" date="2024" name="Chem. Sci.">
        <title>Discovery of a lagriamide polyketide by integrated genome mining, isotopic labeling, and untargeted metabolomics.</title>
        <authorList>
            <person name="Fergusson C.H."/>
            <person name="Saulog J."/>
            <person name="Paulo B.S."/>
            <person name="Wilson D.M."/>
            <person name="Liu D.Y."/>
            <person name="Morehouse N.J."/>
            <person name="Waterworth S."/>
            <person name="Barkei J."/>
            <person name="Gray C.A."/>
            <person name="Kwan J.C."/>
            <person name="Eustaquio A.S."/>
            <person name="Linington R.G."/>
        </authorList>
    </citation>
    <scope>NUCLEOTIDE SEQUENCE [LARGE SCALE GENOMIC DNA]</scope>
    <source>
        <strain evidence="2 3">RL17-338-BIF-B</strain>
    </source>
</reference>
<dbReference type="SMART" id="SM00347">
    <property type="entry name" value="HTH_MARR"/>
    <property type="match status" value="1"/>
</dbReference>
<dbReference type="Gene3D" id="1.10.10.10">
    <property type="entry name" value="Winged helix-like DNA-binding domain superfamily/Winged helix DNA-binding domain"/>
    <property type="match status" value="1"/>
</dbReference>
<dbReference type="InterPro" id="IPR036390">
    <property type="entry name" value="WH_DNA-bd_sf"/>
</dbReference>
<dbReference type="SUPFAM" id="SSF46785">
    <property type="entry name" value="Winged helix' DNA-binding domain"/>
    <property type="match status" value="1"/>
</dbReference>
<dbReference type="PANTHER" id="PTHR33164">
    <property type="entry name" value="TRANSCRIPTIONAL REGULATOR, MARR FAMILY"/>
    <property type="match status" value="1"/>
</dbReference>
<dbReference type="RefSeq" id="WP_349545507.1">
    <property type="nucleotide sequence ID" value="NZ_JAOALG010000002.1"/>
</dbReference>